<protein>
    <submittedName>
        <fullName evidence="1">11736_t:CDS:1</fullName>
    </submittedName>
</protein>
<reference evidence="1" key="1">
    <citation type="submission" date="2021-06" db="EMBL/GenBank/DDBJ databases">
        <authorList>
            <person name="Kallberg Y."/>
            <person name="Tangrot J."/>
            <person name="Rosling A."/>
        </authorList>
    </citation>
    <scope>NUCLEOTIDE SEQUENCE</scope>
    <source>
        <strain evidence="1">IL203A</strain>
    </source>
</reference>
<proteinExistence type="predicted"/>
<name>A0ACA9L511_9GLOM</name>
<dbReference type="EMBL" id="CAJVPU010003018">
    <property type="protein sequence ID" value="CAG8511493.1"/>
    <property type="molecule type" value="Genomic_DNA"/>
</dbReference>
<accession>A0ACA9L511</accession>
<organism evidence="1 2">
    <name type="scientific">Dentiscutata heterogama</name>
    <dbReference type="NCBI Taxonomy" id="1316150"/>
    <lineage>
        <taxon>Eukaryota</taxon>
        <taxon>Fungi</taxon>
        <taxon>Fungi incertae sedis</taxon>
        <taxon>Mucoromycota</taxon>
        <taxon>Glomeromycotina</taxon>
        <taxon>Glomeromycetes</taxon>
        <taxon>Diversisporales</taxon>
        <taxon>Gigasporaceae</taxon>
        <taxon>Dentiscutata</taxon>
    </lineage>
</organism>
<comment type="caution">
    <text evidence="1">The sequence shown here is derived from an EMBL/GenBank/DDBJ whole genome shotgun (WGS) entry which is preliminary data.</text>
</comment>
<evidence type="ECO:0000313" key="2">
    <source>
        <dbReference type="Proteomes" id="UP000789702"/>
    </source>
</evidence>
<sequence>TGKEKYPGENSKKNELKEKIKKLKEKISQLKQKLQKEKERKNEIESWSLWIEDMNIENHELDILKEKEYKFKQSIQNTPIKNDKIKIINNFTNKIYEISEENSDINDDINEIVETTEENSNSETDKEENSETSELEIINFNTKNNSFYDYNYFNFNDFNNNVIMPKCLNNHARLLFLY</sequence>
<dbReference type="Proteomes" id="UP000789702">
    <property type="component" value="Unassembled WGS sequence"/>
</dbReference>
<feature type="non-terminal residue" evidence="1">
    <location>
        <position position="1"/>
    </location>
</feature>
<gene>
    <name evidence="1" type="ORF">DHETER_LOCUS3477</name>
</gene>
<evidence type="ECO:0000313" key="1">
    <source>
        <dbReference type="EMBL" id="CAG8511493.1"/>
    </source>
</evidence>
<keyword evidence="2" id="KW-1185">Reference proteome</keyword>